<evidence type="ECO:0000259" key="9">
    <source>
        <dbReference type="Pfam" id="PF02518"/>
    </source>
</evidence>
<accession>A0A0L6JSB1</accession>
<dbReference type="PANTHER" id="PTHR24421">
    <property type="entry name" value="NITRATE/NITRITE SENSOR PROTEIN NARX-RELATED"/>
    <property type="match status" value="1"/>
</dbReference>
<name>A0A0L6JSB1_9FIRM</name>
<keyword evidence="7" id="KW-0067">ATP-binding</keyword>
<dbReference type="Pfam" id="PF02518">
    <property type="entry name" value="HATPase_c"/>
    <property type="match status" value="1"/>
</dbReference>
<dbReference type="AlphaFoldDB" id="A0A0L6JSB1"/>
<dbReference type="SUPFAM" id="SSF55874">
    <property type="entry name" value="ATPase domain of HSP90 chaperone/DNA topoisomerase II/histidine kinase"/>
    <property type="match status" value="1"/>
</dbReference>
<dbReference type="InterPro" id="IPR050482">
    <property type="entry name" value="Sensor_HK_TwoCompSys"/>
</dbReference>
<sequence length="192" mass="21221">MAKDVHDTVGHSMALLLTLLEVSKVSCVKDVDKTVERLEEAAEIARTSLGKIRRSISGLVPEELEENNIVAAIESMINNFKYTGVEFNFSVDKTAMKIPTKYATIISRCCQESVTNALRHGRPTEIDIVLKLANNKIKLFIADNGKGCMDIEEGLGLRSMRQRIASVSGVLRYGSDGKEGFYINIEIPIEDS</sequence>
<dbReference type="Pfam" id="PF07730">
    <property type="entry name" value="HisKA_3"/>
    <property type="match status" value="1"/>
</dbReference>
<dbReference type="RefSeq" id="WP_036936446.1">
    <property type="nucleotide sequence ID" value="NZ_JQKC01000002.1"/>
</dbReference>
<dbReference type="InterPro" id="IPR011712">
    <property type="entry name" value="Sig_transdc_His_kin_sub3_dim/P"/>
</dbReference>
<comment type="catalytic activity">
    <reaction evidence="1">
        <text>ATP + protein L-histidine = ADP + protein N-phospho-L-histidine.</text>
        <dbReference type="EC" id="2.7.13.3"/>
    </reaction>
</comment>
<keyword evidence="6 11" id="KW-0418">Kinase</keyword>
<dbReference type="InterPro" id="IPR036890">
    <property type="entry name" value="HATPase_C_sf"/>
</dbReference>
<dbReference type="eggNOG" id="COG4585">
    <property type="taxonomic scope" value="Bacteria"/>
</dbReference>
<dbReference type="Gene3D" id="1.20.5.1930">
    <property type="match status" value="1"/>
</dbReference>
<dbReference type="GO" id="GO:0005524">
    <property type="term" value="F:ATP binding"/>
    <property type="evidence" value="ECO:0007669"/>
    <property type="project" value="UniProtKB-KW"/>
</dbReference>
<feature type="domain" description="Signal transduction histidine kinase subgroup 3 dimerisation and phosphoacceptor" evidence="10">
    <location>
        <begin position="1"/>
        <end position="64"/>
    </location>
</feature>
<comment type="caution">
    <text evidence="11">The sequence shown here is derived from an EMBL/GenBank/DDBJ whole genome shotgun (WGS) entry which is preliminary data.</text>
</comment>
<keyword evidence="5" id="KW-0547">Nucleotide-binding</keyword>
<evidence type="ECO:0000256" key="3">
    <source>
        <dbReference type="ARBA" id="ARBA00022553"/>
    </source>
</evidence>
<dbReference type="Gene3D" id="3.30.565.10">
    <property type="entry name" value="Histidine kinase-like ATPase, C-terminal domain"/>
    <property type="match status" value="1"/>
</dbReference>
<dbReference type="EC" id="2.7.13.3" evidence="2"/>
<feature type="domain" description="Histidine kinase/HSP90-like ATPase" evidence="9">
    <location>
        <begin position="106"/>
        <end position="190"/>
    </location>
</feature>
<evidence type="ECO:0000256" key="6">
    <source>
        <dbReference type="ARBA" id="ARBA00022777"/>
    </source>
</evidence>
<evidence type="ECO:0000313" key="11">
    <source>
        <dbReference type="EMBL" id="KNY28701.1"/>
    </source>
</evidence>
<dbReference type="STRING" id="398512.Bccel_3975"/>
<dbReference type="GO" id="GO:0046983">
    <property type="term" value="F:protein dimerization activity"/>
    <property type="evidence" value="ECO:0007669"/>
    <property type="project" value="InterPro"/>
</dbReference>
<reference evidence="12" key="1">
    <citation type="submission" date="2015-07" db="EMBL/GenBank/DDBJ databases">
        <title>Near-Complete Genome Sequence of the Cellulolytic Bacterium Bacteroides (Pseudobacteroides) cellulosolvens ATCC 35603.</title>
        <authorList>
            <person name="Dassa B."/>
            <person name="Utturkar S.M."/>
            <person name="Klingeman D.M."/>
            <person name="Hurt R.A."/>
            <person name="Keller M."/>
            <person name="Xu J."/>
            <person name="Reddy Y.H.K."/>
            <person name="Borovok I."/>
            <person name="Grinberg I.R."/>
            <person name="Lamed R."/>
            <person name="Zhivin O."/>
            <person name="Bayer E.A."/>
            <person name="Brown S.D."/>
        </authorList>
    </citation>
    <scope>NUCLEOTIDE SEQUENCE [LARGE SCALE GENOMIC DNA]</scope>
    <source>
        <strain evidence="12">DSM 2933</strain>
    </source>
</reference>
<proteinExistence type="predicted"/>
<dbReference type="CDD" id="cd16917">
    <property type="entry name" value="HATPase_UhpB-NarQ-NarX-like"/>
    <property type="match status" value="1"/>
</dbReference>
<evidence type="ECO:0000256" key="2">
    <source>
        <dbReference type="ARBA" id="ARBA00012438"/>
    </source>
</evidence>
<keyword evidence="4" id="KW-0808">Transferase</keyword>
<dbReference type="InterPro" id="IPR003594">
    <property type="entry name" value="HATPase_dom"/>
</dbReference>
<dbReference type="PANTHER" id="PTHR24421:SF10">
    <property type="entry name" value="NITRATE_NITRITE SENSOR PROTEIN NARQ"/>
    <property type="match status" value="1"/>
</dbReference>
<evidence type="ECO:0000256" key="4">
    <source>
        <dbReference type="ARBA" id="ARBA00022679"/>
    </source>
</evidence>
<dbReference type="GO" id="GO:0000155">
    <property type="term" value="F:phosphorelay sensor kinase activity"/>
    <property type="evidence" value="ECO:0007669"/>
    <property type="project" value="InterPro"/>
</dbReference>
<keyword evidence="12" id="KW-1185">Reference proteome</keyword>
<evidence type="ECO:0000313" key="12">
    <source>
        <dbReference type="Proteomes" id="UP000036923"/>
    </source>
</evidence>
<evidence type="ECO:0000256" key="7">
    <source>
        <dbReference type="ARBA" id="ARBA00022840"/>
    </source>
</evidence>
<evidence type="ECO:0000256" key="1">
    <source>
        <dbReference type="ARBA" id="ARBA00000085"/>
    </source>
</evidence>
<protein>
    <recommendedName>
        <fullName evidence="2">histidine kinase</fullName>
        <ecNumber evidence="2">2.7.13.3</ecNumber>
    </recommendedName>
</protein>
<keyword evidence="3" id="KW-0597">Phosphoprotein</keyword>
<evidence type="ECO:0000259" key="10">
    <source>
        <dbReference type="Pfam" id="PF07730"/>
    </source>
</evidence>
<evidence type="ECO:0000256" key="8">
    <source>
        <dbReference type="ARBA" id="ARBA00023012"/>
    </source>
</evidence>
<gene>
    <name evidence="11" type="ORF">Bccel_3975</name>
</gene>
<keyword evidence="8" id="KW-0902">Two-component regulatory system</keyword>
<organism evidence="11 12">
    <name type="scientific">Pseudobacteroides cellulosolvens ATCC 35603 = DSM 2933</name>
    <dbReference type="NCBI Taxonomy" id="398512"/>
    <lineage>
        <taxon>Bacteria</taxon>
        <taxon>Bacillati</taxon>
        <taxon>Bacillota</taxon>
        <taxon>Clostridia</taxon>
        <taxon>Eubacteriales</taxon>
        <taxon>Oscillospiraceae</taxon>
        <taxon>Pseudobacteroides</taxon>
    </lineage>
</organism>
<dbReference type="EMBL" id="LGTC01000001">
    <property type="protein sequence ID" value="KNY28701.1"/>
    <property type="molecule type" value="Genomic_DNA"/>
</dbReference>
<dbReference type="Proteomes" id="UP000036923">
    <property type="component" value="Unassembled WGS sequence"/>
</dbReference>
<evidence type="ECO:0000256" key="5">
    <source>
        <dbReference type="ARBA" id="ARBA00022741"/>
    </source>
</evidence>
<dbReference type="GO" id="GO:0016020">
    <property type="term" value="C:membrane"/>
    <property type="evidence" value="ECO:0007669"/>
    <property type="project" value="InterPro"/>
</dbReference>